<keyword evidence="3" id="KW-0472">Membrane</keyword>
<dbReference type="EMBL" id="BORS01000001">
    <property type="protein sequence ID" value="GIO40730.1"/>
    <property type="molecule type" value="Genomic_DNA"/>
</dbReference>
<proteinExistence type="predicted"/>
<organism evidence="5 6">
    <name type="scientific">Paenibacillus apis</name>
    <dbReference type="NCBI Taxonomy" id="1792174"/>
    <lineage>
        <taxon>Bacteria</taxon>
        <taxon>Bacillati</taxon>
        <taxon>Bacillota</taxon>
        <taxon>Bacilli</taxon>
        <taxon>Bacillales</taxon>
        <taxon>Paenibacillaceae</taxon>
        <taxon>Paenibacillus</taxon>
    </lineage>
</organism>
<dbReference type="Pfam" id="PF01436">
    <property type="entry name" value="NHL"/>
    <property type="match status" value="1"/>
</dbReference>
<feature type="transmembrane region" description="Helical" evidence="3">
    <location>
        <begin position="456"/>
        <end position="474"/>
    </location>
</feature>
<keyword evidence="3" id="KW-0812">Transmembrane</keyword>
<dbReference type="RefSeq" id="WP_301624572.1">
    <property type="nucleotide sequence ID" value="NZ_BORS01000001.1"/>
</dbReference>
<dbReference type="InterPro" id="IPR001258">
    <property type="entry name" value="NHL_repeat"/>
</dbReference>
<dbReference type="InterPro" id="IPR050952">
    <property type="entry name" value="TRIM-NHL_E3_ligases"/>
</dbReference>
<dbReference type="PROSITE" id="PS51125">
    <property type="entry name" value="NHL"/>
    <property type="match status" value="1"/>
</dbReference>
<reference evidence="5" key="1">
    <citation type="submission" date="2021-03" db="EMBL/GenBank/DDBJ databases">
        <title>Antimicrobial resistance genes in bacteria isolated from Japanese honey, and their potential for conferring macrolide and lincosamide resistance in the American foulbrood pathogen Paenibacillus larvae.</title>
        <authorList>
            <person name="Okamoto M."/>
            <person name="Kumagai M."/>
            <person name="Kanamori H."/>
            <person name="Takamatsu D."/>
        </authorList>
    </citation>
    <scope>NUCLEOTIDE SEQUENCE</scope>
    <source>
        <strain evidence="5">J41TS4</strain>
    </source>
</reference>
<feature type="repeat" description="NHL" evidence="2">
    <location>
        <begin position="51"/>
        <end position="94"/>
    </location>
</feature>
<keyword evidence="3" id="KW-1133">Transmembrane helix</keyword>
<keyword evidence="1" id="KW-0677">Repeat</keyword>
<accession>A0A919Y270</accession>
<dbReference type="InterPro" id="IPR011990">
    <property type="entry name" value="TPR-like_helical_dom_sf"/>
</dbReference>
<dbReference type="PANTHER" id="PTHR24104">
    <property type="entry name" value="E3 UBIQUITIN-PROTEIN LIGASE NHLRC1-RELATED"/>
    <property type="match status" value="1"/>
</dbReference>
<dbReference type="Proteomes" id="UP000678895">
    <property type="component" value="Unassembled WGS sequence"/>
</dbReference>
<name>A0A919Y270_9BACL</name>
<feature type="signal peptide" evidence="4">
    <location>
        <begin position="1"/>
        <end position="26"/>
    </location>
</feature>
<keyword evidence="6" id="KW-1185">Reference proteome</keyword>
<evidence type="ECO:0000313" key="6">
    <source>
        <dbReference type="Proteomes" id="UP000678895"/>
    </source>
</evidence>
<keyword evidence="4" id="KW-0732">Signal</keyword>
<protein>
    <recommendedName>
        <fullName evidence="7">Gluconolactonase</fullName>
    </recommendedName>
</protein>
<dbReference type="CDD" id="cd05819">
    <property type="entry name" value="NHL"/>
    <property type="match status" value="1"/>
</dbReference>
<dbReference type="SUPFAM" id="SSF48452">
    <property type="entry name" value="TPR-like"/>
    <property type="match status" value="1"/>
</dbReference>
<evidence type="ECO:0000256" key="3">
    <source>
        <dbReference type="SAM" id="Phobius"/>
    </source>
</evidence>
<dbReference type="PANTHER" id="PTHR24104:SF25">
    <property type="entry name" value="PROTEIN LIN-41"/>
    <property type="match status" value="1"/>
</dbReference>
<evidence type="ECO:0000256" key="2">
    <source>
        <dbReference type="PROSITE-ProRule" id="PRU00504"/>
    </source>
</evidence>
<comment type="caution">
    <text evidence="5">The sequence shown here is derived from an EMBL/GenBank/DDBJ whole genome shotgun (WGS) entry which is preliminary data.</text>
</comment>
<feature type="chain" id="PRO_5036836141" description="Gluconolactonase" evidence="4">
    <location>
        <begin position="27"/>
        <end position="490"/>
    </location>
</feature>
<dbReference type="AlphaFoldDB" id="A0A919Y270"/>
<dbReference type="SUPFAM" id="SSF63825">
    <property type="entry name" value="YWTD domain"/>
    <property type="match status" value="1"/>
</dbReference>
<gene>
    <name evidence="5" type="ORF">J41TS4_04880</name>
</gene>
<sequence>MKNRLIALTAVLLALLSLGSASTVYAEAPYRAYVYNEWDQSKAAPNSYLPDKVYTGIDMGAGQLVEPQDLFVTSGNQIYLADTGNNRIIVLDEKLKLLRVIDKLKLNGQETALNQPTGLYVDASGVLYVADKGNGRVLRIQGDYTVDLVIKELDHPLIPDSFVFKPVKVAADSAGRIYVLSEGQYYGLMQFDMNGGFTSYYGSNKVEVTPAVVLEAFWKSILSKEQRESMVKLLPIEYSNLDIGTNDFVYTSTIVSKNSAEQIKKLNPLGNNVLKGQKGAVRFGDREYTMKQNVKVDTSFVDVAIDGDGFIAALDRTRGHVFEYDQEGNQTAVFGALGNQAGTFLQPAAVAYQNGDILVLDTGKKNVTRFTLSEYGQLVREATVLYSQGLYEEAAGLWEQVSKSNRNSNVAHVGIAKALEKEEQYGSAMKRYMLGAEHAGYSDAFAQVRIQTVREYLPVLMTVLALLAVIYYALKWARIRTAKKRKGARG</sequence>
<evidence type="ECO:0000313" key="5">
    <source>
        <dbReference type="EMBL" id="GIO40730.1"/>
    </source>
</evidence>
<dbReference type="InterPro" id="IPR011042">
    <property type="entry name" value="6-blade_b-propeller_TolB-like"/>
</dbReference>
<evidence type="ECO:0000256" key="1">
    <source>
        <dbReference type="ARBA" id="ARBA00022737"/>
    </source>
</evidence>
<evidence type="ECO:0008006" key="7">
    <source>
        <dbReference type="Google" id="ProtNLM"/>
    </source>
</evidence>
<evidence type="ECO:0000256" key="4">
    <source>
        <dbReference type="SAM" id="SignalP"/>
    </source>
</evidence>
<dbReference type="GO" id="GO:0008270">
    <property type="term" value="F:zinc ion binding"/>
    <property type="evidence" value="ECO:0007669"/>
    <property type="project" value="UniProtKB-KW"/>
</dbReference>
<dbReference type="Gene3D" id="2.120.10.30">
    <property type="entry name" value="TolB, C-terminal domain"/>
    <property type="match status" value="2"/>
</dbReference>